<proteinExistence type="predicted"/>
<dbReference type="Proteomes" id="UP000245410">
    <property type="component" value="Unassembled WGS sequence"/>
</dbReference>
<dbReference type="GO" id="GO:0007165">
    <property type="term" value="P:signal transduction"/>
    <property type="evidence" value="ECO:0007669"/>
    <property type="project" value="TreeGrafter"/>
</dbReference>
<evidence type="ECO:0000256" key="14">
    <source>
        <dbReference type="SAM" id="MobiDB-lite"/>
    </source>
</evidence>
<keyword evidence="16" id="KW-1185">Reference proteome</keyword>
<evidence type="ECO:0000256" key="5">
    <source>
        <dbReference type="ARBA" id="ARBA00013106"/>
    </source>
</evidence>
<feature type="binding site" evidence="13">
    <location>
        <position position="288"/>
    </location>
    <ligand>
        <name>Mg(2+)</name>
        <dbReference type="ChEBI" id="CHEBI:18420"/>
        <label>1</label>
        <note>catalytic</note>
    </ligand>
</feature>
<dbReference type="PRINTS" id="PR00377">
    <property type="entry name" value="IMPHPHTASES"/>
</dbReference>
<keyword evidence="7 13" id="KW-0479">Metal-binding</keyword>
<dbReference type="InterPro" id="IPR000760">
    <property type="entry name" value="Inositol_monophosphatase-like"/>
</dbReference>
<dbReference type="AlphaFoldDB" id="A0A317CT66"/>
<dbReference type="SUPFAM" id="SSF56655">
    <property type="entry name" value="Carbohydrate phosphatase"/>
    <property type="match status" value="1"/>
</dbReference>
<evidence type="ECO:0000256" key="7">
    <source>
        <dbReference type="ARBA" id="ARBA00022723"/>
    </source>
</evidence>
<dbReference type="PANTHER" id="PTHR20854">
    <property type="entry name" value="INOSITOL MONOPHOSPHATASE"/>
    <property type="match status" value="1"/>
</dbReference>
<evidence type="ECO:0000256" key="10">
    <source>
        <dbReference type="ARBA" id="ARBA00033209"/>
    </source>
</evidence>
<evidence type="ECO:0000256" key="2">
    <source>
        <dbReference type="ARBA" id="ARBA00001946"/>
    </source>
</evidence>
<dbReference type="EMBL" id="QGKR01000303">
    <property type="protein sequence ID" value="PWR05557.1"/>
    <property type="molecule type" value="Genomic_DNA"/>
</dbReference>
<evidence type="ECO:0000256" key="11">
    <source>
        <dbReference type="ARBA" id="ARBA00049158"/>
    </source>
</evidence>
<evidence type="ECO:0000256" key="12">
    <source>
        <dbReference type="ARBA" id="ARBA00053547"/>
    </source>
</evidence>
<dbReference type="PANTHER" id="PTHR20854:SF4">
    <property type="entry name" value="INOSITOL-1-MONOPHOSPHATASE-RELATED"/>
    <property type="match status" value="1"/>
</dbReference>
<dbReference type="GO" id="GO:0046872">
    <property type="term" value="F:metal ion binding"/>
    <property type="evidence" value="ECO:0007669"/>
    <property type="project" value="UniProtKB-KW"/>
</dbReference>
<dbReference type="Gene3D" id="3.30.540.10">
    <property type="entry name" value="Fructose-1,6-Bisphosphatase, subunit A, domain 1"/>
    <property type="match status" value="1"/>
</dbReference>
<dbReference type="EC" id="3.1.3.25" evidence="5"/>
<evidence type="ECO:0000256" key="4">
    <source>
        <dbReference type="ARBA" id="ARBA00013085"/>
    </source>
</evidence>
<feature type="region of interest" description="Disordered" evidence="14">
    <location>
        <begin position="1"/>
        <end position="73"/>
    </location>
</feature>
<feature type="binding site" evidence="13">
    <location>
        <position position="144"/>
    </location>
    <ligand>
        <name>Mg(2+)</name>
        <dbReference type="ChEBI" id="CHEBI:18420"/>
        <label>1</label>
        <note>catalytic</note>
    </ligand>
</feature>
<feature type="compositionally biased region" description="Basic residues" evidence="14">
    <location>
        <begin position="30"/>
        <end position="49"/>
    </location>
</feature>
<gene>
    <name evidence="15" type="ORF">DKT68_26615</name>
</gene>
<reference evidence="15 16" key="1">
    <citation type="submission" date="2018-05" db="EMBL/GenBank/DDBJ databases">
        <title>Micromonospora atacamensis sp. nov., a novel actinobacteria isolated from high altitude Atacama Desert soil.</title>
        <authorList>
            <person name="Carro L."/>
            <person name="Golinska P."/>
            <person name="Klenk H.-P."/>
            <person name="Goodfellow M."/>
        </authorList>
    </citation>
    <scope>NUCLEOTIDE SEQUENCE [LARGE SCALE GENOMIC DNA]</scope>
    <source>
        <strain evidence="15 16">5R2A7</strain>
    </source>
</reference>
<comment type="cofactor">
    <cofactor evidence="2 13">
        <name>Mg(2+)</name>
        <dbReference type="ChEBI" id="CHEBI:18420"/>
    </cofactor>
</comment>
<organism evidence="15 16">
    <name type="scientific">Micromonospora acroterricola</name>
    <dbReference type="NCBI Taxonomy" id="2202421"/>
    <lineage>
        <taxon>Bacteria</taxon>
        <taxon>Bacillati</taxon>
        <taxon>Actinomycetota</taxon>
        <taxon>Actinomycetes</taxon>
        <taxon>Micromonosporales</taxon>
        <taxon>Micromonosporaceae</taxon>
        <taxon>Micromonospora</taxon>
    </lineage>
</organism>
<keyword evidence="9 13" id="KW-0460">Magnesium</keyword>
<comment type="caution">
    <text evidence="15">The sequence shown here is derived from an EMBL/GenBank/DDBJ whole genome shotgun (WGS) entry which is preliminary data.</text>
</comment>
<evidence type="ECO:0000313" key="16">
    <source>
        <dbReference type="Proteomes" id="UP000245410"/>
    </source>
</evidence>
<evidence type="ECO:0000256" key="9">
    <source>
        <dbReference type="ARBA" id="ARBA00022842"/>
    </source>
</evidence>
<dbReference type="FunFam" id="3.30.540.10:FF:000003">
    <property type="entry name" value="Inositol-1-monophosphatase"/>
    <property type="match status" value="1"/>
</dbReference>
<keyword evidence="8" id="KW-0378">Hydrolase</keyword>
<evidence type="ECO:0000313" key="15">
    <source>
        <dbReference type="EMBL" id="PWR05557.1"/>
    </source>
</evidence>
<dbReference type="GO" id="GO:0004401">
    <property type="term" value="F:histidinol-phosphatase activity"/>
    <property type="evidence" value="ECO:0007669"/>
    <property type="project" value="UniProtKB-EC"/>
</dbReference>
<dbReference type="EC" id="3.1.3.15" evidence="4"/>
<comment type="function">
    <text evidence="12">Catalyzes the dephosphorylation of histidinol-phosphate to histidinol, the direct precursor of histidine.</text>
</comment>
<accession>A0A317CT66</accession>
<dbReference type="PROSITE" id="PS00629">
    <property type="entry name" value="IMP_1"/>
    <property type="match status" value="1"/>
</dbReference>
<dbReference type="PROSITE" id="PS00630">
    <property type="entry name" value="IMP_2"/>
    <property type="match status" value="1"/>
</dbReference>
<dbReference type="GO" id="GO:0046854">
    <property type="term" value="P:phosphatidylinositol phosphate biosynthetic process"/>
    <property type="evidence" value="ECO:0007669"/>
    <property type="project" value="InterPro"/>
</dbReference>
<feature type="binding site" evidence="13">
    <location>
        <position position="163"/>
    </location>
    <ligand>
        <name>Mg(2+)</name>
        <dbReference type="ChEBI" id="CHEBI:18420"/>
        <label>1</label>
        <note>catalytic</note>
    </ligand>
</feature>
<evidence type="ECO:0000256" key="8">
    <source>
        <dbReference type="ARBA" id="ARBA00022801"/>
    </source>
</evidence>
<dbReference type="InterPro" id="IPR020583">
    <property type="entry name" value="Inositol_monoP_metal-BS"/>
</dbReference>
<comment type="catalytic activity">
    <reaction evidence="1">
        <text>a myo-inositol phosphate + H2O = myo-inositol + phosphate</text>
        <dbReference type="Rhea" id="RHEA:24056"/>
        <dbReference type="ChEBI" id="CHEBI:15377"/>
        <dbReference type="ChEBI" id="CHEBI:17268"/>
        <dbReference type="ChEBI" id="CHEBI:43474"/>
        <dbReference type="ChEBI" id="CHEBI:84139"/>
        <dbReference type="EC" id="3.1.3.25"/>
    </reaction>
</comment>
<evidence type="ECO:0000256" key="3">
    <source>
        <dbReference type="ARBA" id="ARBA00004970"/>
    </source>
</evidence>
<dbReference type="Pfam" id="PF00459">
    <property type="entry name" value="Inositol_P"/>
    <property type="match status" value="1"/>
</dbReference>
<sequence length="341" mass="36072">MVGRRGCARALQRPATEQRGPAGRSDRGAGARRVRAGGASRRRPGHLGRRGAAGSARTVRPSADPRPHIDQGEDVDLDELLTVARRAADAGAQAAMDWRRRVDELTVEEKAGPDDLVSQADREAERAIRAVLAAHRPDDGILGEEDGSVEGSSGIRWIVDPIDGTTNYLYGRPDWAVSVAAARVDGDELLAGVVAEPMVGRTAEAVRGGGAWAAGVRLPRLRGVDLERTLIEVNLGRGDQKSRAGRMVDALVPRVRDVRRGGSAAAALAQLATGRVDAVWLPGLSPWDYAAGVLLVQEVGGRVGDLAGPCEGSWPASGDVLAAPAERWETLRELIAGAYRQ</sequence>
<dbReference type="GO" id="GO:0008934">
    <property type="term" value="F:inositol monophosphate 1-phosphatase activity"/>
    <property type="evidence" value="ECO:0007669"/>
    <property type="project" value="TreeGrafter"/>
</dbReference>
<feature type="binding site" evidence="13">
    <location>
        <position position="160"/>
    </location>
    <ligand>
        <name>Mg(2+)</name>
        <dbReference type="ChEBI" id="CHEBI:18420"/>
        <label>1</label>
        <note>catalytic</note>
    </ligand>
</feature>
<name>A0A317CT66_9ACTN</name>
<evidence type="ECO:0000256" key="13">
    <source>
        <dbReference type="PIRSR" id="PIRSR600760-2"/>
    </source>
</evidence>
<dbReference type="Gene3D" id="3.40.190.80">
    <property type="match status" value="1"/>
</dbReference>
<protein>
    <recommendedName>
        <fullName evidence="6">Histidinol-phosphatase</fullName>
        <ecNumber evidence="4">3.1.3.15</ecNumber>
        <ecNumber evidence="5">3.1.3.25</ecNumber>
    </recommendedName>
    <alternativeName>
        <fullName evidence="10">Histidinol-phosphate phosphatase</fullName>
    </alternativeName>
</protein>
<comment type="pathway">
    <text evidence="3">Amino-acid biosynthesis; L-histidine biosynthesis; L-histidine from 5-phospho-alpha-D-ribose 1-diphosphate: step 8/9.</text>
</comment>
<dbReference type="GO" id="GO:0006020">
    <property type="term" value="P:inositol metabolic process"/>
    <property type="evidence" value="ECO:0007669"/>
    <property type="project" value="TreeGrafter"/>
</dbReference>
<comment type="catalytic activity">
    <reaction evidence="11">
        <text>L-histidinol phosphate + H2O = L-histidinol + phosphate</text>
        <dbReference type="Rhea" id="RHEA:14465"/>
        <dbReference type="ChEBI" id="CHEBI:15377"/>
        <dbReference type="ChEBI" id="CHEBI:43474"/>
        <dbReference type="ChEBI" id="CHEBI:57699"/>
        <dbReference type="ChEBI" id="CHEBI:57980"/>
        <dbReference type="EC" id="3.1.3.15"/>
    </reaction>
</comment>
<evidence type="ECO:0000256" key="1">
    <source>
        <dbReference type="ARBA" id="ARBA00001033"/>
    </source>
</evidence>
<feature type="binding site" evidence="13">
    <location>
        <position position="162"/>
    </location>
    <ligand>
        <name>Mg(2+)</name>
        <dbReference type="ChEBI" id="CHEBI:18420"/>
        <label>1</label>
        <note>catalytic</note>
    </ligand>
</feature>
<dbReference type="InterPro" id="IPR020550">
    <property type="entry name" value="Inositol_monophosphatase_CS"/>
</dbReference>
<evidence type="ECO:0000256" key="6">
    <source>
        <dbReference type="ARBA" id="ARBA00021697"/>
    </source>
</evidence>